<dbReference type="GO" id="GO:0005829">
    <property type="term" value="C:cytosol"/>
    <property type="evidence" value="ECO:0007669"/>
    <property type="project" value="TreeGrafter"/>
</dbReference>
<comment type="similarity">
    <text evidence="1">Belongs to the free Met sulfoxide reductase family.</text>
</comment>
<keyword evidence="3" id="KW-0808">Transferase</keyword>
<dbReference type="STRING" id="1076596.A0U91_10900"/>
<dbReference type="InterPro" id="IPR051330">
    <property type="entry name" value="Phosphatase_reg/MetRdx"/>
</dbReference>
<accession>A0A1U9LFP0</accession>
<dbReference type="InterPro" id="IPR029016">
    <property type="entry name" value="GAF-like_dom_sf"/>
</dbReference>
<dbReference type="AlphaFoldDB" id="A0A1U9LFP0"/>
<dbReference type="PROSITE" id="PS01320">
    <property type="entry name" value="UPF0067"/>
    <property type="match status" value="1"/>
</dbReference>
<dbReference type="RefSeq" id="WP_244284854.1">
    <property type="nucleotide sequence ID" value="NZ_CP014687.1"/>
</dbReference>
<gene>
    <name evidence="3" type="ORF">A0U91_10900</name>
</gene>
<evidence type="ECO:0000259" key="2">
    <source>
        <dbReference type="SMART" id="SM00065"/>
    </source>
</evidence>
<dbReference type="InterPro" id="IPR000614">
    <property type="entry name" value="FRMsr_CS"/>
</dbReference>
<evidence type="ECO:0000313" key="4">
    <source>
        <dbReference type="Proteomes" id="UP000189055"/>
    </source>
</evidence>
<dbReference type="Gene3D" id="3.30.450.40">
    <property type="match status" value="1"/>
</dbReference>
<dbReference type="KEGG" id="aper:A0U91_10900"/>
<protein>
    <submittedName>
        <fullName evidence="3">Histidine kinase</fullName>
    </submittedName>
</protein>
<reference evidence="3 4" key="1">
    <citation type="submission" date="2016-03" db="EMBL/GenBank/DDBJ databases">
        <title>Acetic acid bacteria sequencing.</title>
        <authorList>
            <person name="Brandt J."/>
            <person name="Jakob F."/>
            <person name="Vogel R.F."/>
        </authorList>
    </citation>
    <scope>NUCLEOTIDE SEQUENCE [LARGE SCALE GENOMIC DNA]</scope>
    <source>
        <strain evidence="3 4">TMW2.1084</strain>
    </source>
</reference>
<keyword evidence="3" id="KW-0418">Kinase</keyword>
<dbReference type="EMBL" id="CP014687">
    <property type="protein sequence ID" value="AQT05286.1"/>
    <property type="molecule type" value="Genomic_DNA"/>
</dbReference>
<organism evidence="3 4">
    <name type="scientific">Acetobacter persici</name>
    <dbReference type="NCBI Taxonomy" id="1076596"/>
    <lineage>
        <taxon>Bacteria</taxon>
        <taxon>Pseudomonadati</taxon>
        <taxon>Pseudomonadota</taxon>
        <taxon>Alphaproteobacteria</taxon>
        <taxon>Acetobacterales</taxon>
        <taxon>Acetobacteraceae</taxon>
        <taxon>Acetobacter</taxon>
    </lineage>
</organism>
<dbReference type="Pfam" id="PF01590">
    <property type="entry name" value="GAF"/>
    <property type="match status" value="1"/>
</dbReference>
<evidence type="ECO:0000256" key="1">
    <source>
        <dbReference type="ARBA" id="ARBA00038454"/>
    </source>
</evidence>
<name>A0A1U9LFP0_9PROT</name>
<dbReference type="GO" id="GO:0016301">
    <property type="term" value="F:kinase activity"/>
    <property type="evidence" value="ECO:0007669"/>
    <property type="project" value="UniProtKB-KW"/>
</dbReference>
<dbReference type="PANTHER" id="PTHR21021">
    <property type="entry name" value="GAF/PUTATIVE CYTOSKELETAL PROTEIN"/>
    <property type="match status" value="1"/>
</dbReference>
<dbReference type="GO" id="GO:0033745">
    <property type="term" value="F:L-methionine-(R)-S-oxide reductase activity"/>
    <property type="evidence" value="ECO:0007669"/>
    <property type="project" value="TreeGrafter"/>
</dbReference>
<dbReference type="SMART" id="SM00065">
    <property type="entry name" value="GAF"/>
    <property type="match status" value="1"/>
</dbReference>
<feature type="domain" description="GAF" evidence="2">
    <location>
        <begin position="9"/>
        <end position="194"/>
    </location>
</feature>
<dbReference type="InterPro" id="IPR003018">
    <property type="entry name" value="GAF"/>
</dbReference>
<dbReference type="Proteomes" id="UP000189055">
    <property type="component" value="Chromosome"/>
</dbReference>
<evidence type="ECO:0000313" key="3">
    <source>
        <dbReference type="EMBL" id="AQT05286.1"/>
    </source>
</evidence>
<dbReference type="PANTHER" id="PTHR21021:SF15">
    <property type="entry name" value="FREE METHIONINE-R-SULFOXIDE REDUCTASE"/>
    <property type="match status" value="1"/>
</dbReference>
<proteinExistence type="inferred from homology"/>
<dbReference type="SUPFAM" id="SSF55781">
    <property type="entry name" value="GAF domain-like"/>
    <property type="match status" value="1"/>
</dbReference>
<sequence length="197" mass="20212">MSAPSTHLTPEDLLSAATGLLAAEQDPLANMANLSALIFEALPDLNWAGFYLYRPHAAASASLFTLASGGSGGAHIQPALQAVSPDATAQAQGEGELVLGPFQGRIACTRIAIGKGVCGTAARTRTTQRIPDVHAFPGHIACDAASASELVIPLVAHGQLLGVLDLDSPRKDRFSLADQQLLETLVAAFLAALPVAG</sequence>